<evidence type="ECO:0000256" key="1">
    <source>
        <dbReference type="ARBA" id="ARBA00022729"/>
    </source>
</evidence>
<dbReference type="GO" id="GO:0016020">
    <property type="term" value="C:membrane"/>
    <property type="evidence" value="ECO:0007669"/>
    <property type="project" value="InterPro"/>
</dbReference>
<dbReference type="SUPFAM" id="SSF111418">
    <property type="entry name" value="Hormone receptor domain"/>
    <property type="match status" value="1"/>
</dbReference>
<protein>
    <recommendedName>
        <fullName evidence="2">G-protein coupled receptors family 2 profile 1 domain-containing protein</fullName>
    </recommendedName>
</protein>
<feature type="domain" description="G-protein coupled receptors family 2 profile 1" evidence="2">
    <location>
        <begin position="13"/>
        <end position="62"/>
    </location>
</feature>
<dbReference type="AlphaFoldDB" id="A0A8C6MG07"/>
<reference evidence="3" key="2">
    <citation type="submission" date="2025-08" db="UniProtKB">
        <authorList>
            <consortium name="Ensembl"/>
        </authorList>
    </citation>
    <scope>IDENTIFICATION</scope>
</reference>
<dbReference type="InterPro" id="IPR036445">
    <property type="entry name" value="GPCR_2_extracell_dom_sf"/>
</dbReference>
<evidence type="ECO:0000313" key="3">
    <source>
        <dbReference type="Ensembl" id="ENSNFUP00015033232.1"/>
    </source>
</evidence>
<dbReference type="PROSITE" id="PS50227">
    <property type="entry name" value="G_PROTEIN_RECEP_F2_3"/>
    <property type="match status" value="1"/>
</dbReference>
<keyword evidence="4" id="KW-1185">Reference proteome</keyword>
<dbReference type="Proteomes" id="UP000694548">
    <property type="component" value="Chromosome sgr14"/>
</dbReference>
<dbReference type="PRINTS" id="PR01279">
    <property type="entry name" value="CRFRECEPTOR"/>
</dbReference>
<dbReference type="Gene3D" id="4.10.1240.10">
    <property type="entry name" value="GPCR, family 2, extracellular hormone receptor domain"/>
    <property type="match status" value="1"/>
</dbReference>
<dbReference type="GO" id="GO:0004930">
    <property type="term" value="F:G protein-coupled receptor activity"/>
    <property type="evidence" value="ECO:0007669"/>
    <property type="project" value="InterPro"/>
</dbReference>
<dbReference type="Pfam" id="PF02793">
    <property type="entry name" value="HRM"/>
    <property type="match status" value="1"/>
</dbReference>
<dbReference type="InterPro" id="IPR017983">
    <property type="entry name" value="GPCR_2_secretin-like_CS"/>
</dbReference>
<keyword evidence="1" id="KW-0732">Signal</keyword>
<dbReference type="Ensembl" id="ENSNFUT00015034729.1">
    <property type="protein sequence ID" value="ENSNFUP00015033232.1"/>
    <property type="gene ID" value="ENSNFUG00015016267.1"/>
</dbReference>
<reference evidence="3" key="1">
    <citation type="submission" date="2014-08" db="EMBL/GenBank/DDBJ databases">
        <authorList>
            <person name="Senf B."/>
            <person name="Petzold A."/>
            <person name="Downie B.R."/>
            <person name="Koch P."/>
            <person name="Platzer M."/>
        </authorList>
    </citation>
    <scope>NUCLEOTIDE SEQUENCE [LARGE SCALE GENOMIC DNA]</scope>
    <source>
        <strain evidence="3">GRZ</strain>
    </source>
</reference>
<reference evidence="3" key="3">
    <citation type="submission" date="2025-09" db="UniProtKB">
        <authorList>
            <consortium name="Ensembl"/>
        </authorList>
    </citation>
    <scope>IDENTIFICATION</scope>
</reference>
<proteinExistence type="predicted"/>
<accession>A0A8C6MG07</accession>
<dbReference type="GeneTree" id="ENSGT00940000174427"/>
<organism evidence="3 4">
    <name type="scientific">Nothobranchius furzeri</name>
    <name type="common">Turquoise killifish</name>
    <dbReference type="NCBI Taxonomy" id="105023"/>
    <lineage>
        <taxon>Eukaryota</taxon>
        <taxon>Metazoa</taxon>
        <taxon>Chordata</taxon>
        <taxon>Craniata</taxon>
        <taxon>Vertebrata</taxon>
        <taxon>Euteleostomi</taxon>
        <taxon>Actinopterygii</taxon>
        <taxon>Neopterygii</taxon>
        <taxon>Teleostei</taxon>
        <taxon>Neoteleostei</taxon>
        <taxon>Acanthomorphata</taxon>
        <taxon>Ovalentaria</taxon>
        <taxon>Atherinomorphae</taxon>
        <taxon>Cyprinodontiformes</taxon>
        <taxon>Nothobranchiidae</taxon>
        <taxon>Nothobranchius</taxon>
    </lineage>
</organism>
<dbReference type="InterPro" id="IPR003051">
    <property type="entry name" value="GPCR_2_CRF_rcpt"/>
</dbReference>
<evidence type="ECO:0000313" key="4">
    <source>
        <dbReference type="Proteomes" id="UP000694548"/>
    </source>
</evidence>
<dbReference type="PROSITE" id="PS00649">
    <property type="entry name" value="G_PROTEIN_RECEP_F2_1"/>
    <property type="match status" value="1"/>
</dbReference>
<name>A0A8C6MG07_NOTFU</name>
<dbReference type="InterPro" id="IPR001879">
    <property type="entry name" value="GPCR_2_extracellular_dom"/>
</dbReference>
<evidence type="ECO:0000259" key="2">
    <source>
        <dbReference type="PROSITE" id="PS50227"/>
    </source>
</evidence>
<sequence>LFVQTDHSTFWATCFLQNGKWPSLFCDLSVDGIGTCWPRSTAGNLISRPCPEQFNGIHYNTTSKYHTNPEKPSKTKM</sequence>